<name>A0ABD0JC65_9CAEN</name>
<dbReference type="PANTHER" id="PTHR45080">
    <property type="entry name" value="CONTACTIN 5"/>
    <property type="match status" value="1"/>
</dbReference>
<dbReference type="Pfam" id="PF07679">
    <property type="entry name" value="I-set"/>
    <property type="match status" value="1"/>
</dbReference>
<proteinExistence type="predicted"/>
<dbReference type="PROSITE" id="PS50835">
    <property type="entry name" value="IG_LIKE"/>
    <property type="match status" value="2"/>
</dbReference>
<dbReference type="Proteomes" id="UP001519460">
    <property type="component" value="Unassembled WGS sequence"/>
</dbReference>
<dbReference type="PANTHER" id="PTHR45080:SF33">
    <property type="entry name" value="IG-LIKE DOMAIN-CONTAINING PROTEIN"/>
    <property type="match status" value="1"/>
</dbReference>
<evidence type="ECO:0000256" key="1">
    <source>
        <dbReference type="SAM" id="Phobius"/>
    </source>
</evidence>
<dbReference type="InterPro" id="IPR036179">
    <property type="entry name" value="Ig-like_dom_sf"/>
</dbReference>
<dbReference type="InterPro" id="IPR003598">
    <property type="entry name" value="Ig_sub2"/>
</dbReference>
<sequence length="353" mass="39299">MRSGRKFSRLVAQAVSTARSQTKKNGVVMWEHVDTQETLSMDEDIVIPLNPMIGGLRKYEVQKRESGDRLTYMLIIRRVLEPDAGTYKCTIRIQSIAYDKWPTKLGRITVQVPPTIRPGDTTAVLQVDQGQNASLICAASGIPSPNITWTKSDGSNLPLGVAQFRSPVLPITNVDVTDMGVYRCVADNNIKPPAEHLAQVLVFHAPDTRVVQNSVGQAQNRRFDAKLECIVKGHPEPTVTWERLINRGRAPITDDDKYDINKQTTDNQNLKAGEEWYTLKVKNVQANDFTDYYCIATNTKGKHESIITLFETMECQGPNCPSLPSGRAAFLQLSALAFLPLATWLVHVLLPSL</sequence>
<protein>
    <recommendedName>
        <fullName evidence="2">Ig-like domain-containing protein</fullName>
    </recommendedName>
</protein>
<keyword evidence="1" id="KW-1133">Transmembrane helix</keyword>
<keyword evidence="1" id="KW-0472">Membrane</keyword>
<feature type="transmembrane region" description="Helical" evidence="1">
    <location>
        <begin position="329"/>
        <end position="350"/>
    </location>
</feature>
<dbReference type="InterPro" id="IPR007110">
    <property type="entry name" value="Ig-like_dom"/>
</dbReference>
<evidence type="ECO:0000313" key="3">
    <source>
        <dbReference type="EMBL" id="KAK7469749.1"/>
    </source>
</evidence>
<dbReference type="InterPro" id="IPR013098">
    <property type="entry name" value="Ig_I-set"/>
</dbReference>
<accession>A0ABD0JC65</accession>
<dbReference type="SMART" id="SM00408">
    <property type="entry name" value="IGc2"/>
    <property type="match status" value="2"/>
</dbReference>
<keyword evidence="1" id="KW-0812">Transmembrane</keyword>
<organism evidence="3 4">
    <name type="scientific">Batillaria attramentaria</name>
    <dbReference type="NCBI Taxonomy" id="370345"/>
    <lineage>
        <taxon>Eukaryota</taxon>
        <taxon>Metazoa</taxon>
        <taxon>Spiralia</taxon>
        <taxon>Lophotrochozoa</taxon>
        <taxon>Mollusca</taxon>
        <taxon>Gastropoda</taxon>
        <taxon>Caenogastropoda</taxon>
        <taxon>Sorbeoconcha</taxon>
        <taxon>Cerithioidea</taxon>
        <taxon>Batillariidae</taxon>
        <taxon>Batillaria</taxon>
    </lineage>
</organism>
<dbReference type="InterPro" id="IPR050958">
    <property type="entry name" value="Cell_Adh-Cytoskel_Orgn"/>
</dbReference>
<reference evidence="3 4" key="1">
    <citation type="journal article" date="2023" name="Sci. Data">
        <title>Genome assembly of the Korean intertidal mud-creeper Batillaria attramentaria.</title>
        <authorList>
            <person name="Patra A.K."/>
            <person name="Ho P.T."/>
            <person name="Jun S."/>
            <person name="Lee S.J."/>
            <person name="Kim Y."/>
            <person name="Won Y.J."/>
        </authorList>
    </citation>
    <scope>NUCLEOTIDE SEQUENCE [LARGE SCALE GENOMIC DNA]</scope>
    <source>
        <strain evidence="3">Wonlab-2016</strain>
    </source>
</reference>
<dbReference type="AlphaFoldDB" id="A0ABD0JC65"/>
<dbReference type="SUPFAM" id="SSF48726">
    <property type="entry name" value="Immunoglobulin"/>
    <property type="match status" value="2"/>
</dbReference>
<dbReference type="InterPro" id="IPR003599">
    <property type="entry name" value="Ig_sub"/>
</dbReference>
<evidence type="ECO:0000259" key="2">
    <source>
        <dbReference type="PROSITE" id="PS50835"/>
    </source>
</evidence>
<dbReference type="SMART" id="SM00409">
    <property type="entry name" value="IG"/>
    <property type="match status" value="3"/>
</dbReference>
<comment type="caution">
    <text evidence="3">The sequence shown here is derived from an EMBL/GenBank/DDBJ whole genome shotgun (WGS) entry which is preliminary data.</text>
</comment>
<dbReference type="EMBL" id="JACVVK020000505">
    <property type="protein sequence ID" value="KAK7469749.1"/>
    <property type="molecule type" value="Genomic_DNA"/>
</dbReference>
<evidence type="ECO:0000313" key="4">
    <source>
        <dbReference type="Proteomes" id="UP001519460"/>
    </source>
</evidence>
<gene>
    <name evidence="3" type="ORF">BaRGS_00036231</name>
</gene>
<dbReference type="InterPro" id="IPR013783">
    <property type="entry name" value="Ig-like_fold"/>
</dbReference>
<dbReference type="Gene3D" id="2.60.40.10">
    <property type="entry name" value="Immunoglobulins"/>
    <property type="match status" value="3"/>
</dbReference>
<feature type="domain" description="Ig-like" evidence="2">
    <location>
        <begin position="114"/>
        <end position="189"/>
    </location>
</feature>
<dbReference type="Pfam" id="PF13927">
    <property type="entry name" value="Ig_3"/>
    <property type="match status" value="1"/>
</dbReference>
<keyword evidence="4" id="KW-1185">Reference proteome</keyword>
<feature type="domain" description="Ig-like" evidence="2">
    <location>
        <begin position="206"/>
        <end position="308"/>
    </location>
</feature>